<name>A0A0G1PNH6_9BACT</name>
<feature type="transmembrane region" description="Helical" evidence="1">
    <location>
        <begin position="59"/>
        <end position="83"/>
    </location>
</feature>
<dbReference type="Proteomes" id="UP000034705">
    <property type="component" value="Unassembled WGS sequence"/>
</dbReference>
<keyword evidence="1" id="KW-0812">Transmembrane</keyword>
<keyword evidence="1" id="KW-1133">Transmembrane helix</keyword>
<gene>
    <name evidence="2" type="ORF">UX45_C0002G0019</name>
</gene>
<evidence type="ECO:0000313" key="3">
    <source>
        <dbReference type="Proteomes" id="UP000034705"/>
    </source>
</evidence>
<accession>A0A0G1PNH6</accession>
<evidence type="ECO:0000313" key="2">
    <source>
        <dbReference type="EMBL" id="KKU34222.1"/>
    </source>
</evidence>
<proteinExistence type="predicted"/>
<comment type="caution">
    <text evidence="2">The sequence shown here is derived from an EMBL/GenBank/DDBJ whole genome shotgun (WGS) entry which is preliminary data.</text>
</comment>
<sequence length="613" mass="67198">MSFFHRLKPHLVCHDLGTPEHLLHKTISLVIHPGRLALLPFVKWFEKHYAGRYAFARTIFLADLVLIGLTLGLLVAAGILTFFPKHTIADDLYLDVSIAPEEIVSGAPSTLIIHYTNGTGEELRNANITLTYPAHFQLQEILSENAAVEENHVILGTLKPEATGSIKITGVLFGDVGGTQTFRSLMTFSYGEKNKVAQKTSEHRFSPVRSTLALTLWIPEPLVAYQAIEGTITYHNTGTVDFPEISIEPSWPEGFVLIESQPSLVDNHFTLPSIIAGEQGTMSFSGYLATTKEEVVFSLHPSFTFEQTHYRQEVLTQTCAVIPPQLSLTQIVDRKTVRPGSEMKITIAYENTGDATIYDVRIGVQSNSPFVSQKNILIDKDDAIDLDEITPGQKGEVILSTRLRSSVSVSELSRYENISIDTTPLTTYRLGSMDGQEIAYTGTSLSTILTTPLVLESFARYALPSGDQLGRGPLPPRVGQETKYWIFWHLSGTTNPLSQVTIEGTLPPYVSFTGRQTVSQDEGVTYNPALQTVSWTSHFVQPTLDPQSAVVGIAFEVSLIPTEEQIGTSPILLSDIQITALDQTTGAFVSATSAAITTDLPEDIMASEKGVVE</sequence>
<reference evidence="2 3" key="1">
    <citation type="journal article" date="2015" name="Nature">
        <title>rRNA introns, odd ribosomes, and small enigmatic genomes across a large radiation of phyla.</title>
        <authorList>
            <person name="Brown C.T."/>
            <person name="Hug L.A."/>
            <person name="Thomas B.C."/>
            <person name="Sharon I."/>
            <person name="Castelle C.J."/>
            <person name="Singh A."/>
            <person name="Wilkins M.J."/>
            <person name="Williams K.H."/>
            <person name="Banfield J.F."/>
        </authorList>
    </citation>
    <scope>NUCLEOTIDE SEQUENCE [LARGE SCALE GENOMIC DNA]</scope>
</reference>
<evidence type="ECO:0008006" key="4">
    <source>
        <dbReference type="Google" id="ProtNLM"/>
    </source>
</evidence>
<dbReference type="AlphaFoldDB" id="A0A0G1PNH6"/>
<organism evidence="2 3">
    <name type="scientific">Candidatus Uhrbacteria bacterium GW2011_GWF2_46_218</name>
    <dbReference type="NCBI Taxonomy" id="1619001"/>
    <lineage>
        <taxon>Bacteria</taxon>
        <taxon>Candidatus Uhriibacteriota</taxon>
    </lineage>
</organism>
<evidence type="ECO:0000256" key="1">
    <source>
        <dbReference type="SAM" id="Phobius"/>
    </source>
</evidence>
<keyword evidence="1" id="KW-0472">Membrane</keyword>
<protein>
    <recommendedName>
        <fullName evidence="4">DUF11 domain-containing protein</fullName>
    </recommendedName>
</protein>
<dbReference type="EMBL" id="LCMG01000002">
    <property type="protein sequence ID" value="KKU34222.1"/>
    <property type="molecule type" value="Genomic_DNA"/>
</dbReference>